<dbReference type="AlphaFoldDB" id="A0A1A9F4N3"/>
<dbReference type="InterPro" id="IPR020911">
    <property type="entry name" value="UPF0325"/>
</dbReference>
<name>A0A1A9F4N3_9GAMM</name>
<organism evidence="1 2">
    <name type="scientific">Marinobacterium aestuarii</name>
    <dbReference type="NCBI Taxonomy" id="1821621"/>
    <lineage>
        <taxon>Bacteria</taxon>
        <taxon>Pseudomonadati</taxon>
        <taxon>Pseudomonadota</taxon>
        <taxon>Gammaproteobacteria</taxon>
        <taxon>Oceanospirillales</taxon>
        <taxon>Oceanospirillaceae</taxon>
        <taxon>Marinobacterium</taxon>
    </lineage>
</organism>
<accession>A0A1A9F4N3</accession>
<dbReference type="Pfam" id="PF11944">
    <property type="entry name" value="DUF3461"/>
    <property type="match status" value="2"/>
</dbReference>
<dbReference type="Proteomes" id="UP000078070">
    <property type="component" value="Chromosome"/>
</dbReference>
<evidence type="ECO:0000313" key="2">
    <source>
        <dbReference type="Proteomes" id="UP000078070"/>
    </source>
</evidence>
<proteinExistence type="predicted"/>
<dbReference type="EMBL" id="CP015839">
    <property type="protein sequence ID" value="ANG64673.1"/>
    <property type="molecule type" value="Genomic_DNA"/>
</dbReference>
<reference evidence="2" key="1">
    <citation type="submission" date="2016-05" db="EMBL/GenBank/DDBJ databases">
        <authorList>
            <person name="Baek K."/>
            <person name="Yang S.-J."/>
        </authorList>
    </citation>
    <scope>NUCLEOTIDE SEQUENCE [LARGE SCALE GENOMIC DNA]</scope>
    <source>
        <strain evidence="2">ST58-10</strain>
    </source>
</reference>
<protein>
    <recommendedName>
        <fullName evidence="3">DUF3461 domain-containing protein</fullName>
    </recommendedName>
</protein>
<gene>
    <name evidence="1" type="ORF">A8C75_20785</name>
</gene>
<evidence type="ECO:0008006" key="3">
    <source>
        <dbReference type="Google" id="ProtNLM"/>
    </source>
</evidence>
<dbReference type="STRING" id="1821621.A8C75_20785"/>
<reference evidence="1 2" key="2">
    <citation type="journal article" date="2018" name="Int. J. Syst. Evol. Microbiol.">
        <title>Marinobacterium aestuarii sp. nov., a benzene-degrading marine bacterium isolated from estuary sediment.</title>
        <authorList>
            <person name="Bae S.S."/>
            <person name="Jung J."/>
            <person name="Chung D."/>
            <person name="Baek K."/>
        </authorList>
    </citation>
    <scope>NUCLEOTIDE SEQUENCE [LARGE SCALE GENOMIC DNA]</scope>
    <source>
        <strain evidence="1 2">ST58-10</strain>
    </source>
</reference>
<sequence>MGITEVESIARYTLKEGSHSDELKVYFHCTGGNSQPHSMKFDFQRLATNTAAAELLSALDELQQLTRQGQPAPTREQLLGELNHLEKVVSAKIAEMRFNLKQWH</sequence>
<evidence type="ECO:0000313" key="1">
    <source>
        <dbReference type="EMBL" id="ANG64673.1"/>
    </source>
</evidence>
<dbReference type="KEGG" id="mars:A8C75_20785"/>
<keyword evidence="2" id="KW-1185">Reference proteome</keyword>